<keyword evidence="2" id="KW-1185">Reference proteome</keyword>
<sequence>MFIEDDEFIPVGEMEHEMYTGNSLIKLKVTNGNKIKLLKELTYAGIKEATLFPEMEYQAREIKKLYSLIV</sequence>
<name>A0A2K1Q571_9GAMM</name>
<evidence type="ECO:0000313" key="1">
    <source>
        <dbReference type="EMBL" id="PNS10176.1"/>
    </source>
</evidence>
<evidence type="ECO:0000313" key="2">
    <source>
        <dbReference type="Proteomes" id="UP000236345"/>
    </source>
</evidence>
<dbReference type="RefSeq" id="WP_103061226.1">
    <property type="nucleotide sequence ID" value="NZ_BSOF01000009.1"/>
</dbReference>
<accession>A0A2K1Q571</accession>
<dbReference type="EMBL" id="NWUO01000020">
    <property type="protein sequence ID" value="PNS10176.1"/>
    <property type="molecule type" value="Genomic_DNA"/>
</dbReference>
<gene>
    <name evidence="1" type="ORF">COO59_18665</name>
</gene>
<dbReference type="Proteomes" id="UP000236345">
    <property type="component" value="Unassembled WGS sequence"/>
</dbReference>
<organism evidence="1 2">
    <name type="scientific">Mixta theicola</name>
    <dbReference type="NCBI Taxonomy" id="1458355"/>
    <lineage>
        <taxon>Bacteria</taxon>
        <taxon>Pseudomonadati</taxon>
        <taxon>Pseudomonadota</taxon>
        <taxon>Gammaproteobacteria</taxon>
        <taxon>Enterobacterales</taxon>
        <taxon>Erwiniaceae</taxon>
        <taxon>Mixta</taxon>
    </lineage>
</organism>
<dbReference type="OrthoDB" id="9816036at2"/>
<protein>
    <submittedName>
        <fullName evidence="1">Uncharacterized protein</fullName>
    </submittedName>
</protein>
<dbReference type="AlphaFoldDB" id="A0A2K1Q571"/>
<comment type="caution">
    <text evidence="1">The sequence shown here is derived from an EMBL/GenBank/DDBJ whole genome shotgun (WGS) entry which is preliminary data.</text>
</comment>
<proteinExistence type="predicted"/>
<reference evidence="2" key="1">
    <citation type="submission" date="2017-09" db="EMBL/GenBank/DDBJ databases">
        <authorList>
            <person name="Palmer M."/>
            <person name="Steenkamp E.T."/>
            <person name="Coetzee M.P."/>
            <person name="Avontuur J.R."/>
            <person name="Van Zyl E."/>
            <person name="Chan W.-Y."/>
            <person name="Blom J."/>
            <person name="Venter S.N."/>
        </authorList>
    </citation>
    <scope>NUCLEOTIDE SEQUENCE [LARGE SCALE GENOMIC DNA]</scope>
    <source>
        <strain evidence="2">QC88-366</strain>
    </source>
</reference>